<protein>
    <submittedName>
        <fullName evidence="5">AraC family transcriptional regulator</fullName>
    </submittedName>
</protein>
<gene>
    <name evidence="5" type="ORF">RD149_25180</name>
</gene>
<dbReference type="Proteomes" id="UP001265083">
    <property type="component" value="Unassembled WGS sequence"/>
</dbReference>
<feature type="domain" description="HTH araC/xylS-type" evidence="4">
    <location>
        <begin position="228"/>
        <end position="326"/>
    </location>
</feature>
<dbReference type="Gene3D" id="1.10.10.60">
    <property type="entry name" value="Homeodomain-like"/>
    <property type="match status" value="1"/>
</dbReference>
<dbReference type="InterPro" id="IPR009057">
    <property type="entry name" value="Homeodomain-like_sf"/>
</dbReference>
<keyword evidence="3" id="KW-0804">Transcription</keyword>
<proteinExistence type="predicted"/>
<evidence type="ECO:0000313" key="5">
    <source>
        <dbReference type="EMBL" id="MDS1117024.1"/>
    </source>
</evidence>
<evidence type="ECO:0000313" key="6">
    <source>
        <dbReference type="Proteomes" id="UP001265083"/>
    </source>
</evidence>
<comment type="caution">
    <text evidence="5">The sequence shown here is derived from an EMBL/GenBank/DDBJ whole genome shotgun (WGS) entry which is preliminary data.</text>
</comment>
<evidence type="ECO:0000256" key="3">
    <source>
        <dbReference type="ARBA" id="ARBA00023163"/>
    </source>
</evidence>
<evidence type="ECO:0000256" key="1">
    <source>
        <dbReference type="ARBA" id="ARBA00023015"/>
    </source>
</evidence>
<reference evidence="5 6" key="1">
    <citation type="submission" date="2023-08" db="EMBL/GenBank/DDBJ databases">
        <title>Bioegradation of LLDPE and BLDPE plastic by marine bacteria from coast plastic debris.</title>
        <authorList>
            <person name="Rong Z."/>
        </authorList>
    </citation>
    <scope>NUCLEOTIDE SEQUENCE [LARGE SCALE GENOMIC DNA]</scope>
    <source>
        <strain evidence="5 6">Z-2</strain>
    </source>
</reference>
<evidence type="ECO:0000259" key="4">
    <source>
        <dbReference type="PROSITE" id="PS01124"/>
    </source>
</evidence>
<dbReference type="SMART" id="SM00342">
    <property type="entry name" value="HTH_ARAC"/>
    <property type="match status" value="1"/>
</dbReference>
<sequence>MTETAPILDLVRTAEVKLLVGCSTTVTDSRATWEQALDSTYCELGVTWPSEQQEFSAAIAAQALGDGVSVSVVRAHPHTVIRTPDMIRSDPGADFILCLITNGTARMSQAHHGGNLVGGSFGLVDSSRPFTIAGDTTFEQIVVRISRHLLEARVTDSVIDSVVGHPVRPGGVGDLAASFLTDITTCDLTYNADRHVIASALLDLVAVTLCRGSAPTSVTDLARREDLHRIKQVLQRDLARPVRPLDEIGSELGMSTRYIYKLFSTEGTTPRAWINAKKCDKAKTLLAATKLDIAQIGCSVGIPDPSQFSRVFSRYVGRSPSLYRAENWML</sequence>
<keyword evidence="1" id="KW-0805">Transcription regulation</keyword>
<dbReference type="InterPro" id="IPR050204">
    <property type="entry name" value="AraC_XylS_family_regulators"/>
</dbReference>
<dbReference type="Pfam" id="PF14525">
    <property type="entry name" value="AraC_binding_2"/>
    <property type="match status" value="1"/>
</dbReference>
<dbReference type="PANTHER" id="PTHR46796">
    <property type="entry name" value="HTH-TYPE TRANSCRIPTIONAL ACTIVATOR RHAS-RELATED"/>
    <property type="match status" value="1"/>
</dbReference>
<organism evidence="5 6">
    <name type="scientific">Gordonia westfalica</name>
    <dbReference type="NCBI Taxonomy" id="158898"/>
    <lineage>
        <taxon>Bacteria</taxon>
        <taxon>Bacillati</taxon>
        <taxon>Actinomycetota</taxon>
        <taxon>Actinomycetes</taxon>
        <taxon>Mycobacteriales</taxon>
        <taxon>Gordoniaceae</taxon>
        <taxon>Gordonia</taxon>
    </lineage>
</organism>
<keyword evidence="2" id="KW-0238">DNA-binding</keyword>
<dbReference type="SUPFAM" id="SSF46689">
    <property type="entry name" value="Homeodomain-like"/>
    <property type="match status" value="1"/>
</dbReference>
<dbReference type="Pfam" id="PF12833">
    <property type="entry name" value="HTH_18"/>
    <property type="match status" value="1"/>
</dbReference>
<dbReference type="InterPro" id="IPR035418">
    <property type="entry name" value="AraC-bd_2"/>
</dbReference>
<accession>A0ABU2GZY4</accession>
<name>A0ABU2GZY4_9ACTN</name>
<dbReference type="EMBL" id="JAVLUS010000049">
    <property type="protein sequence ID" value="MDS1117024.1"/>
    <property type="molecule type" value="Genomic_DNA"/>
</dbReference>
<evidence type="ECO:0000256" key="2">
    <source>
        <dbReference type="ARBA" id="ARBA00023125"/>
    </source>
</evidence>
<dbReference type="RefSeq" id="WP_310952643.1">
    <property type="nucleotide sequence ID" value="NZ_JAVLUS010000049.1"/>
</dbReference>
<keyword evidence="6" id="KW-1185">Reference proteome</keyword>
<dbReference type="PROSITE" id="PS01124">
    <property type="entry name" value="HTH_ARAC_FAMILY_2"/>
    <property type="match status" value="1"/>
</dbReference>
<dbReference type="PANTHER" id="PTHR46796:SF6">
    <property type="entry name" value="ARAC SUBFAMILY"/>
    <property type="match status" value="1"/>
</dbReference>
<dbReference type="InterPro" id="IPR018060">
    <property type="entry name" value="HTH_AraC"/>
</dbReference>